<keyword evidence="7" id="KW-0106">Calcium</keyword>
<dbReference type="GO" id="GO:0005524">
    <property type="term" value="F:ATP binding"/>
    <property type="evidence" value="ECO:0007669"/>
    <property type="project" value="UniProtKB-KW"/>
</dbReference>
<dbReference type="InterPro" id="IPR002048">
    <property type="entry name" value="EF_hand_dom"/>
</dbReference>
<dbReference type="CDD" id="cd00051">
    <property type="entry name" value="EFh"/>
    <property type="match status" value="1"/>
</dbReference>
<keyword evidence="4" id="KW-0677">Repeat</keyword>
<evidence type="ECO:0000259" key="11">
    <source>
        <dbReference type="PROSITE" id="PS50011"/>
    </source>
</evidence>
<evidence type="ECO:0000256" key="9">
    <source>
        <dbReference type="ARBA" id="ARBA00024334"/>
    </source>
</evidence>
<evidence type="ECO:0000256" key="3">
    <source>
        <dbReference type="ARBA" id="ARBA00022679"/>
    </source>
</evidence>
<dbReference type="InterPro" id="IPR000719">
    <property type="entry name" value="Prot_kinase_dom"/>
</dbReference>
<dbReference type="Pfam" id="PF00069">
    <property type="entry name" value="Pkinase"/>
    <property type="match status" value="1"/>
</dbReference>
<dbReference type="SMART" id="SM00054">
    <property type="entry name" value="EFh"/>
    <property type="match status" value="4"/>
</dbReference>
<dbReference type="EMBL" id="HBHJ01012800">
    <property type="protein sequence ID" value="CAD9681697.1"/>
    <property type="molecule type" value="Transcribed_RNA"/>
</dbReference>
<keyword evidence="8" id="KW-0067">ATP-binding</keyword>
<feature type="region of interest" description="Disordered" evidence="10">
    <location>
        <begin position="263"/>
        <end position="301"/>
    </location>
</feature>
<name>A0A7S2RV54_9STRA</name>
<keyword evidence="6" id="KW-0418">Kinase</keyword>
<feature type="domain" description="EF-hand" evidence="12">
    <location>
        <begin position="230"/>
        <end position="265"/>
    </location>
</feature>
<dbReference type="GO" id="GO:0004674">
    <property type="term" value="F:protein serine/threonine kinase activity"/>
    <property type="evidence" value="ECO:0007669"/>
    <property type="project" value="UniProtKB-KW"/>
</dbReference>
<feature type="domain" description="EF-hand" evidence="12">
    <location>
        <begin position="197"/>
        <end position="226"/>
    </location>
</feature>
<dbReference type="InterPro" id="IPR011009">
    <property type="entry name" value="Kinase-like_dom_sf"/>
</dbReference>
<dbReference type="AlphaFoldDB" id="A0A7S2RV54"/>
<dbReference type="PROSITE" id="PS50011">
    <property type="entry name" value="PROTEIN_KINASE_DOM"/>
    <property type="match status" value="1"/>
</dbReference>
<evidence type="ECO:0000256" key="5">
    <source>
        <dbReference type="ARBA" id="ARBA00022741"/>
    </source>
</evidence>
<evidence type="ECO:0000256" key="7">
    <source>
        <dbReference type="ARBA" id="ARBA00022837"/>
    </source>
</evidence>
<dbReference type="FunFam" id="1.10.238.10:FF:000003">
    <property type="entry name" value="Calmodulin A"/>
    <property type="match status" value="1"/>
</dbReference>
<dbReference type="InterPro" id="IPR018247">
    <property type="entry name" value="EF_Hand_1_Ca_BS"/>
</dbReference>
<accession>A0A7S2RV54</accession>
<evidence type="ECO:0000256" key="4">
    <source>
        <dbReference type="ARBA" id="ARBA00022737"/>
    </source>
</evidence>
<evidence type="ECO:0000256" key="2">
    <source>
        <dbReference type="ARBA" id="ARBA00022527"/>
    </source>
</evidence>
<dbReference type="Gene3D" id="1.10.510.10">
    <property type="entry name" value="Transferase(Phosphotransferase) domain 1"/>
    <property type="match status" value="1"/>
</dbReference>
<feature type="domain" description="EF-hand" evidence="12">
    <location>
        <begin position="127"/>
        <end position="162"/>
    </location>
</feature>
<dbReference type="SUPFAM" id="SSF47473">
    <property type="entry name" value="EF-hand"/>
    <property type="match status" value="1"/>
</dbReference>
<evidence type="ECO:0000256" key="6">
    <source>
        <dbReference type="ARBA" id="ARBA00022777"/>
    </source>
</evidence>
<organism evidence="13">
    <name type="scientific">Rhizochromulina marina</name>
    <dbReference type="NCBI Taxonomy" id="1034831"/>
    <lineage>
        <taxon>Eukaryota</taxon>
        <taxon>Sar</taxon>
        <taxon>Stramenopiles</taxon>
        <taxon>Ochrophyta</taxon>
        <taxon>Dictyochophyceae</taxon>
        <taxon>Rhizochromulinales</taxon>
        <taxon>Rhizochromulina</taxon>
    </lineage>
</organism>
<evidence type="ECO:0000259" key="12">
    <source>
        <dbReference type="PROSITE" id="PS50222"/>
    </source>
</evidence>
<comment type="cofactor">
    <cofactor evidence="1">
        <name>Mg(2+)</name>
        <dbReference type="ChEBI" id="CHEBI:18420"/>
    </cofactor>
</comment>
<gene>
    <name evidence="13" type="ORF">RMAR1173_LOCUS8354</name>
</gene>
<keyword evidence="3" id="KW-0808">Transferase</keyword>
<evidence type="ECO:0008006" key="14">
    <source>
        <dbReference type="Google" id="ProtNLM"/>
    </source>
</evidence>
<feature type="domain" description="Protein kinase" evidence="11">
    <location>
        <begin position="1"/>
        <end position="76"/>
    </location>
</feature>
<dbReference type="PROSITE" id="PS50222">
    <property type="entry name" value="EF_HAND_2"/>
    <property type="match status" value="3"/>
</dbReference>
<dbReference type="InterPro" id="IPR011992">
    <property type="entry name" value="EF-hand-dom_pair"/>
</dbReference>
<comment type="similarity">
    <text evidence="9">Belongs to the protein kinase superfamily. Ser/Thr protein kinase family. CDPK subfamily.</text>
</comment>
<reference evidence="13" key="1">
    <citation type="submission" date="2021-01" db="EMBL/GenBank/DDBJ databases">
        <authorList>
            <person name="Corre E."/>
            <person name="Pelletier E."/>
            <person name="Niang G."/>
            <person name="Scheremetjew M."/>
            <person name="Finn R."/>
            <person name="Kale V."/>
            <person name="Holt S."/>
            <person name="Cochrane G."/>
            <person name="Meng A."/>
            <person name="Brown T."/>
            <person name="Cohen L."/>
        </authorList>
    </citation>
    <scope>NUCLEOTIDE SEQUENCE</scope>
    <source>
        <strain evidence="13">CCMP1243</strain>
    </source>
</reference>
<dbReference type="GO" id="GO:0005509">
    <property type="term" value="F:calcium ion binding"/>
    <property type="evidence" value="ECO:0007669"/>
    <property type="project" value="InterPro"/>
</dbReference>
<dbReference type="PANTHER" id="PTHR24349">
    <property type="entry name" value="SERINE/THREONINE-PROTEIN KINASE"/>
    <property type="match status" value="1"/>
</dbReference>
<dbReference type="PROSITE" id="PS00018">
    <property type="entry name" value="EF_HAND_1"/>
    <property type="match status" value="2"/>
</dbReference>
<protein>
    <recommendedName>
        <fullName evidence="14">Calmodulin</fullName>
    </recommendedName>
</protein>
<dbReference type="Gene3D" id="1.10.238.10">
    <property type="entry name" value="EF-hand"/>
    <property type="match status" value="2"/>
</dbReference>
<keyword evidence="2" id="KW-0723">Serine/threonine-protein kinase</keyword>
<proteinExistence type="inferred from homology"/>
<sequence>MWSIGVIAFMLISGDMPFPGRTDSAVIRKIEAGALKMAGKHWETASDASKEFIRNIIRVQPKERLTAEQALKHDWLLKEWDDYRKIHSQLSDRNMGQDIVHSLKEYGQYGKLRKAALMVIAHQASPEHVEKLRNAFHEIDINREGHITLEEMKQVLIDYDINSSEIEAIFDGVDVDQTRKIGYTEFLAATVSAMGFVRQEQLTEAFDRLDSDDSGYITKENLREILGSAYVADEVDRMIQEADVKHDGRVDFEEFLNLMNAQTEKEVKDVVQGSPRPNEPQEEPHSSEAATPTAAQEAKHS</sequence>
<dbReference type="Pfam" id="PF13499">
    <property type="entry name" value="EF-hand_7"/>
    <property type="match status" value="2"/>
</dbReference>
<evidence type="ECO:0000256" key="10">
    <source>
        <dbReference type="SAM" id="MobiDB-lite"/>
    </source>
</evidence>
<dbReference type="SUPFAM" id="SSF56112">
    <property type="entry name" value="Protein kinase-like (PK-like)"/>
    <property type="match status" value="1"/>
</dbReference>
<keyword evidence="5" id="KW-0547">Nucleotide-binding</keyword>
<dbReference type="InterPro" id="IPR050205">
    <property type="entry name" value="CDPK_Ser/Thr_kinases"/>
</dbReference>
<evidence type="ECO:0000313" key="13">
    <source>
        <dbReference type="EMBL" id="CAD9681697.1"/>
    </source>
</evidence>
<evidence type="ECO:0000256" key="8">
    <source>
        <dbReference type="ARBA" id="ARBA00022840"/>
    </source>
</evidence>
<evidence type="ECO:0000256" key="1">
    <source>
        <dbReference type="ARBA" id="ARBA00001946"/>
    </source>
</evidence>